<dbReference type="Proteomes" id="UP000694562">
    <property type="component" value="Unplaced"/>
</dbReference>
<evidence type="ECO:0000313" key="1">
    <source>
        <dbReference type="Ensembl" id="ENSFTIP00000011259.1"/>
    </source>
</evidence>
<dbReference type="AlphaFoldDB" id="A0A8C4UKV4"/>
<accession>A0A8C4UKV4</accession>
<sequence length="90" mass="10841">MLVGKVSWSSRQTCWKRSYSPKQCEVFWLFWLNVLSLTGREPSLRYMFSKIGREIILLHGLLNKMETEVEEQEKLKNSLKVIFFFLFVKY</sequence>
<reference evidence="1" key="1">
    <citation type="submission" date="2025-08" db="UniProtKB">
        <authorList>
            <consortium name="Ensembl"/>
        </authorList>
    </citation>
    <scope>IDENTIFICATION</scope>
</reference>
<organism evidence="1 2">
    <name type="scientific">Falco tinnunculus</name>
    <name type="common">Common kestrel</name>
    <dbReference type="NCBI Taxonomy" id="100819"/>
    <lineage>
        <taxon>Eukaryota</taxon>
        <taxon>Metazoa</taxon>
        <taxon>Chordata</taxon>
        <taxon>Craniata</taxon>
        <taxon>Vertebrata</taxon>
        <taxon>Euteleostomi</taxon>
        <taxon>Archelosauria</taxon>
        <taxon>Archosauria</taxon>
        <taxon>Dinosauria</taxon>
        <taxon>Saurischia</taxon>
        <taxon>Theropoda</taxon>
        <taxon>Coelurosauria</taxon>
        <taxon>Aves</taxon>
        <taxon>Neognathae</taxon>
        <taxon>Neoaves</taxon>
        <taxon>Telluraves</taxon>
        <taxon>Australaves</taxon>
        <taxon>Falconiformes</taxon>
        <taxon>Falconidae</taxon>
        <taxon>Falco</taxon>
    </lineage>
</organism>
<name>A0A8C4UKV4_FALTI</name>
<keyword evidence="2" id="KW-1185">Reference proteome</keyword>
<dbReference type="Gene3D" id="6.10.250.1370">
    <property type="match status" value="1"/>
</dbReference>
<proteinExistence type="predicted"/>
<dbReference type="OrthoDB" id="5962at2759"/>
<evidence type="ECO:0000313" key="2">
    <source>
        <dbReference type="Proteomes" id="UP000694562"/>
    </source>
</evidence>
<protein>
    <submittedName>
        <fullName evidence="1">Uncharacterized protein</fullName>
    </submittedName>
</protein>
<dbReference type="Ensembl" id="ENSFTIT00000011751.1">
    <property type="protein sequence ID" value="ENSFTIP00000011259.1"/>
    <property type="gene ID" value="ENSFTIG00000007539.1"/>
</dbReference>
<reference evidence="1" key="2">
    <citation type="submission" date="2025-09" db="UniProtKB">
        <authorList>
            <consortium name="Ensembl"/>
        </authorList>
    </citation>
    <scope>IDENTIFICATION</scope>
</reference>